<keyword evidence="2" id="KW-1185">Reference proteome</keyword>
<gene>
    <name evidence="1" type="ORF">BLNAU_6895</name>
</gene>
<dbReference type="EMBL" id="JARBJD010000040">
    <property type="protein sequence ID" value="KAK2958191.1"/>
    <property type="molecule type" value="Genomic_DNA"/>
</dbReference>
<protein>
    <submittedName>
        <fullName evidence="1">Uncharacterized protein</fullName>
    </submittedName>
</protein>
<dbReference type="Proteomes" id="UP001281761">
    <property type="component" value="Unassembled WGS sequence"/>
</dbReference>
<evidence type="ECO:0000313" key="1">
    <source>
        <dbReference type="EMBL" id="KAK2958191.1"/>
    </source>
</evidence>
<accession>A0ABQ9Y380</accession>
<organism evidence="1 2">
    <name type="scientific">Blattamonas nauphoetae</name>
    <dbReference type="NCBI Taxonomy" id="2049346"/>
    <lineage>
        <taxon>Eukaryota</taxon>
        <taxon>Metamonada</taxon>
        <taxon>Preaxostyla</taxon>
        <taxon>Oxymonadida</taxon>
        <taxon>Blattamonas</taxon>
    </lineage>
</organism>
<evidence type="ECO:0000313" key="2">
    <source>
        <dbReference type="Proteomes" id="UP001281761"/>
    </source>
</evidence>
<name>A0ABQ9Y380_9EUKA</name>
<reference evidence="1 2" key="1">
    <citation type="journal article" date="2022" name="bioRxiv">
        <title>Genomics of Preaxostyla Flagellates Illuminates Evolutionary Transitions and the Path Towards Mitochondrial Loss.</title>
        <authorList>
            <person name="Novak L.V.F."/>
            <person name="Treitli S.C."/>
            <person name="Pyrih J."/>
            <person name="Halakuc P."/>
            <person name="Pipaliya S.V."/>
            <person name="Vacek V."/>
            <person name="Brzon O."/>
            <person name="Soukal P."/>
            <person name="Eme L."/>
            <person name="Dacks J.B."/>
            <person name="Karnkowska A."/>
            <person name="Elias M."/>
            <person name="Hampl V."/>
        </authorList>
    </citation>
    <scope>NUCLEOTIDE SEQUENCE [LARGE SCALE GENOMIC DNA]</scope>
    <source>
        <strain evidence="1">NAU3</strain>
        <tissue evidence="1">Gut</tissue>
    </source>
</reference>
<sequence length="86" mass="9715">MDCSPFLNWDEEDLDSEDDQAVVFQALVATLKSHPTLDRCSAKVHLTLVKANMIPQLIHALNPHSLSFAEAVDIHLNLMKTIDYRI</sequence>
<proteinExistence type="predicted"/>
<comment type="caution">
    <text evidence="1">The sequence shown here is derived from an EMBL/GenBank/DDBJ whole genome shotgun (WGS) entry which is preliminary data.</text>
</comment>